<dbReference type="Pfam" id="PF03281">
    <property type="entry name" value="Mab-21"/>
    <property type="match status" value="1"/>
</dbReference>
<dbReference type="EMBL" id="CACRXK020012100">
    <property type="protein sequence ID" value="CAB4022695.1"/>
    <property type="molecule type" value="Genomic_DNA"/>
</dbReference>
<dbReference type="Gene3D" id="3.30.460.90">
    <property type="match status" value="1"/>
</dbReference>
<dbReference type="Pfam" id="PF12796">
    <property type="entry name" value="Ank_2"/>
    <property type="match status" value="1"/>
</dbReference>
<organism evidence="4 5">
    <name type="scientific">Paramuricea clavata</name>
    <name type="common">Red gorgonian</name>
    <name type="synonym">Violescent sea-whip</name>
    <dbReference type="NCBI Taxonomy" id="317549"/>
    <lineage>
        <taxon>Eukaryota</taxon>
        <taxon>Metazoa</taxon>
        <taxon>Cnidaria</taxon>
        <taxon>Anthozoa</taxon>
        <taxon>Octocorallia</taxon>
        <taxon>Malacalcyonacea</taxon>
        <taxon>Plexauridae</taxon>
        <taxon>Paramuricea</taxon>
    </lineage>
</organism>
<evidence type="ECO:0000259" key="3">
    <source>
        <dbReference type="Pfam" id="PF03281"/>
    </source>
</evidence>
<dbReference type="InterPro" id="IPR046903">
    <property type="entry name" value="Mab-21-like_nuc_Trfase"/>
</dbReference>
<proteinExistence type="predicted"/>
<dbReference type="Gene3D" id="1.10.1410.40">
    <property type="match status" value="1"/>
</dbReference>
<dbReference type="Pfam" id="PF00023">
    <property type="entry name" value="Ank"/>
    <property type="match status" value="2"/>
</dbReference>
<keyword evidence="5" id="KW-1185">Reference proteome</keyword>
<accession>A0A6S7ITN9</accession>
<dbReference type="Gene3D" id="1.25.40.20">
    <property type="entry name" value="Ankyrin repeat-containing domain"/>
    <property type="match status" value="4"/>
</dbReference>
<dbReference type="OrthoDB" id="5950802at2759"/>
<dbReference type="AlphaFoldDB" id="A0A6S7ITN9"/>
<keyword evidence="2" id="KW-0040">ANK repeat</keyword>
<keyword evidence="1" id="KW-0677">Repeat</keyword>
<evidence type="ECO:0000256" key="2">
    <source>
        <dbReference type="ARBA" id="ARBA00023043"/>
    </source>
</evidence>
<dbReference type="SMART" id="SM00248">
    <property type="entry name" value="ANK"/>
    <property type="match status" value="8"/>
</dbReference>
<sequence length="938" mass="108847">TDRQFHNNRIHYVNLEVENSLELIDVVYILLETYLQLISFAQKHQKMLVLRKESPEEYLDEIRKENAQNSKNCFGIPTLCSAIHKFRSAYLVEELLKDGATVNAFTCMKGLRLNGITRSRYKQWGDYSAIHLAVSLGQHEIVSLLLTHGADLTSKTTKGISSLDFVLDPDIRCEPNEIQITEKDDLEILKIMKNEALDLTRKDHISQSTVLHRAVTRRCLEIVRYLISVGVDVNCIDRTSSTPLHHCTWNNMETLRILLENNANPNAQNELGNTLYHHIFGHYRRKGKENLLRFLHLLHKFNANPNVQNDGGETALHKCLKNIEYMRNQIKSVNFMLRQGADPNIKDIFERTPIYHLLLLRNSDKLYLIRSLLTALIQYGARLDHLDITGTPLFHILVYGILFHFNQFDAQLWNEILHPKYKVNLNVQDYCNRTVLHLAAAEGDWKLGEVFLKHGGNLDILDCDGNTPLDVAVLCKQWEFAKNVLLCPFVVGQRRDFGGKQASGRIDEDTTKNTTSNGNSGCESLLFRRSSVKWTKAKLDTVAKRVAIEGNHLYFTTVPLDPLCFWEIDLSPKPKISKNFSTQINEFSLLRLCEENSLEFHLTKACGEEHCLLAQQVFSLVSDLLTKCSEMDPRMKSKFHWTGSSSEGTKMWLPDEFDFVMELVELQDCCYIDDNLRHFRKLILHPKCETEWSTFCDNDCVISPRKLKNYVSSLLKKVSLDLNKEKYPNIHVNLCRYNRKLNYFLRDTKVGVNLTVCWNGDIYKNLTVSIDLTPAIPVVISERQMRDVNEHAWKELADRSFHVVPYLKRGENEEWRASFSLAEVRIVRNLTKKQISLYKCLKFLRDLHGNVLAHIPSYHLKTFLLTTLYQNPDEQNVELIERENFYFSACWIILLLKQIAEYPFNKRSIEHFFLKFHLSLVDYDMRWCASILEHLKSS</sequence>
<feature type="non-terminal residue" evidence="4">
    <location>
        <position position="938"/>
    </location>
</feature>
<dbReference type="Pfam" id="PF13857">
    <property type="entry name" value="Ank_5"/>
    <property type="match status" value="1"/>
</dbReference>
<dbReference type="SMART" id="SM01265">
    <property type="entry name" value="Mab-21"/>
    <property type="match status" value="1"/>
</dbReference>
<dbReference type="InterPro" id="IPR024810">
    <property type="entry name" value="MAB21L/cGLR"/>
</dbReference>
<name>A0A6S7ITN9_PARCT</name>
<protein>
    <submittedName>
        <fullName evidence="4">Ankyrin repeat</fullName>
    </submittedName>
</protein>
<gene>
    <name evidence="4" type="ORF">PACLA_8A013673</name>
</gene>
<feature type="domain" description="Mab-21-like nucleotidyltransferase" evidence="3">
    <location>
        <begin position="647"/>
        <end position="827"/>
    </location>
</feature>
<dbReference type="SUPFAM" id="SSF48403">
    <property type="entry name" value="Ankyrin repeat"/>
    <property type="match status" value="2"/>
</dbReference>
<evidence type="ECO:0000256" key="1">
    <source>
        <dbReference type="ARBA" id="ARBA00022737"/>
    </source>
</evidence>
<dbReference type="InterPro" id="IPR036770">
    <property type="entry name" value="Ankyrin_rpt-contain_sf"/>
</dbReference>
<reference evidence="4" key="1">
    <citation type="submission" date="2020-04" db="EMBL/GenBank/DDBJ databases">
        <authorList>
            <person name="Alioto T."/>
            <person name="Alioto T."/>
            <person name="Gomez Garrido J."/>
        </authorList>
    </citation>
    <scope>NUCLEOTIDE SEQUENCE</scope>
    <source>
        <strain evidence="4">A484AB</strain>
    </source>
</reference>
<dbReference type="PROSITE" id="PS50297">
    <property type="entry name" value="ANK_REP_REGION"/>
    <property type="match status" value="3"/>
</dbReference>
<dbReference type="PROSITE" id="PS50088">
    <property type="entry name" value="ANK_REPEAT"/>
    <property type="match status" value="3"/>
</dbReference>
<dbReference type="PANTHER" id="PTHR24198">
    <property type="entry name" value="ANKYRIN REPEAT AND PROTEIN KINASE DOMAIN-CONTAINING PROTEIN"/>
    <property type="match status" value="1"/>
</dbReference>
<dbReference type="PANTHER" id="PTHR24198:SF165">
    <property type="entry name" value="ANKYRIN REPEAT-CONTAINING PROTEIN-RELATED"/>
    <property type="match status" value="1"/>
</dbReference>
<comment type="caution">
    <text evidence="4">The sequence shown here is derived from an EMBL/GenBank/DDBJ whole genome shotgun (WGS) entry which is preliminary data.</text>
</comment>
<dbReference type="Proteomes" id="UP001152795">
    <property type="component" value="Unassembled WGS sequence"/>
</dbReference>
<evidence type="ECO:0000313" key="4">
    <source>
        <dbReference type="EMBL" id="CAB4022695.1"/>
    </source>
</evidence>
<dbReference type="InterPro" id="IPR002110">
    <property type="entry name" value="Ankyrin_rpt"/>
</dbReference>
<evidence type="ECO:0000313" key="5">
    <source>
        <dbReference type="Proteomes" id="UP001152795"/>
    </source>
</evidence>